<dbReference type="AlphaFoldDB" id="A0AAJ0FVM2"/>
<comment type="caution">
    <text evidence="5">The sequence shown here is derived from an EMBL/GenBank/DDBJ whole genome shotgun (WGS) entry which is preliminary data.</text>
</comment>
<feature type="compositionally biased region" description="Low complexity" evidence="4">
    <location>
        <begin position="56"/>
        <end position="65"/>
    </location>
</feature>
<evidence type="ECO:0000256" key="1">
    <source>
        <dbReference type="ARBA" id="ARBA00022707"/>
    </source>
</evidence>
<protein>
    <submittedName>
        <fullName evidence="5">Uncharacterized protein</fullName>
    </submittedName>
</protein>
<feature type="compositionally biased region" description="Low complexity" evidence="4">
    <location>
        <begin position="94"/>
        <end position="103"/>
    </location>
</feature>
<feature type="compositionally biased region" description="Basic and acidic residues" evidence="4">
    <location>
        <begin position="1"/>
        <end position="10"/>
    </location>
</feature>
<name>A0AAJ0FVM2_9HYPO</name>
<proteinExistence type="predicted"/>
<feature type="compositionally biased region" description="Basic and acidic residues" evidence="4">
    <location>
        <begin position="119"/>
        <end position="134"/>
    </location>
</feature>
<gene>
    <name evidence="5" type="ORF">QQS21_009446</name>
</gene>
<feature type="compositionally biased region" description="Basic and acidic residues" evidence="4">
    <location>
        <begin position="69"/>
        <end position="85"/>
    </location>
</feature>
<dbReference type="EMBL" id="JASWJB010000242">
    <property type="protein sequence ID" value="KAK2592843.1"/>
    <property type="molecule type" value="Genomic_DNA"/>
</dbReference>
<evidence type="ECO:0000256" key="3">
    <source>
        <dbReference type="ARBA" id="ARBA00023288"/>
    </source>
</evidence>
<feature type="compositionally biased region" description="Gly residues" evidence="4">
    <location>
        <begin position="45"/>
        <end position="54"/>
    </location>
</feature>
<feature type="region of interest" description="Disordered" evidence="4">
    <location>
        <begin position="1"/>
        <end position="134"/>
    </location>
</feature>
<accession>A0AAJ0FVM2</accession>
<feature type="compositionally biased region" description="Polar residues" evidence="4">
    <location>
        <begin position="24"/>
        <end position="33"/>
    </location>
</feature>
<keyword evidence="6" id="KW-1185">Reference proteome</keyword>
<dbReference type="Pfam" id="PF15811">
    <property type="entry name" value="SVIP"/>
    <property type="match status" value="1"/>
</dbReference>
<reference evidence="5" key="1">
    <citation type="submission" date="2023-06" db="EMBL/GenBank/DDBJ databases">
        <title>Conoideocrella luteorostrata (Hypocreales: Clavicipitaceae), a potential biocontrol fungus for elongate hemlock scale in United States Christmas tree production areas.</title>
        <authorList>
            <person name="Barrett H."/>
            <person name="Lovett B."/>
            <person name="Macias A.M."/>
            <person name="Stajich J.E."/>
            <person name="Kasson M.T."/>
        </authorList>
    </citation>
    <scope>NUCLEOTIDE SEQUENCE</scope>
    <source>
        <strain evidence="5">ARSEF 14590</strain>
    </source>
</reference>
<dbReference type="Proteomes" id="UP001251528">
    <property type="component" value="Unassembled WGS sequence"/>
</dbReference>
<organism evidence="5 6">
    <name type="scientific">Conoideocrella luteorostrata</name>
    <dbReference type="NCBI Taxonomy" id="1105319"/>
    <lineage>
        <taxon>Eukaryota</taxon>
        <taxon>Fungi</taxon>
        <taxon>Dikarya</taxon>
        <taxon>Ascomycota</taxon>
        <taxon>Pezizomycotina</taxon>
        <taxon>Sordariomycetes</taxon>
        <taxon>Hypocreomycetidae</taxon>
        <taxon>Hypocreales</taxon>
        <taxon>Clavicipitaceae</taxon>
        <taxon>Conoideocrella</taxon>
    </lineage>
</organism>
<dbReference type="InterPro" id="IPR031632">
    <property type="entry name" value="SVIP"/>
</dbReference>
<evidence type="ECO:0000313" key="5">
    <source>
        <dbReference type="EMBL" id="KAK2592843.1"/>
    </source>
</evidence>
<evidence type="ECO:0000256" key="2">
    <source>
        <dbReference type="ARBA" id="ARBA00023139"/>
    </source>
</evidence>
<evidence type="ECO:0000256" key="4">
    <source>
        <dbReference type="SAM" id="MobiDB-lite"/>
    </source>
</evidence>
<sequence>MGNICGKEDNTDPQPPGRILGSAPPTQRKSSVPASKKVGGPPRTLGGGGGGGGTNSATSEASASSFGKDASDARRKAAEAAEARAKASNKPGGKLQTQLTAQKKQSRNDTLKAISAEGQRAKDIAQNEDRRTYN</sequence>
<keyword evidence="3" id="KW-0449">Lipoprotein</keyword>
<keyword evidence="1" id="KW-0519">Myristate</keyword>
<evidence type="ECO:0000313" key="6">
    <source>
        <dbReference type="Proteomes" id="UP001251528"/>
    </source>
</evidence>
<keyword evidence="2" id="KW-0564">Palmitate</keyword>